<organism evidence="3 4">
    <name type="scientific">Acidicapsa dinghuensis</name>
    <dbReference type="NCBI Taxonomy" id="2218256"/>
    <lineage>
        <taxon>Bacteria</taxon>
        <taxon>Pseudomonadati</taxon>
        <taxon>Acidobacteriota</taxon>
        <taxon>Terriglobia</taxon>
        <taxon>Terriglobales</taxon>
        <taxon>Acidobacteriaceae</taxon>
        <taxon>Acidicapsa</taxon>
    </lineage>
</organism>
<dbReference type="SMART" id="SM00332">
    <property type="entry name" value="PP2Cc"/>
    <property type="match status" value="1"/>
</dbReference>
<evidence type="ECO:0000259" key="2">
    <source>
        <dbReference type="PROSITE" id="PS51746"/>
    </source>
</evidence>
<dbReference type="Proteomes" id="UP001596091">
    <property type="component" value="Unassembled WGS sequence"/>
</dbReference>
<feature type="compositionally biased region" description="Polar residues" evidence="1">
    <location>
        <begin position="335"/>
        <end position="345"/>
    </location>
</feature>
<dbReference type="PROSITE" id="PS51746">
    <property type="entry name" value="PPM_2"/>
    <property type="match status" value="1"/>
</dbReference>
<dbReference type="SMART" id="SM00331">
    <property type="entry name" value="PP2C_SIG"/>
    <property type="match status" value="1"/>
</dbReference>
<gene>
    <name evidence="3" type="ORF">ACFPT7_23145</name>
</gene>
<comment type="caution">
    <text evidence="3">The sequence shown here is derived from an EMBL/GenBank/DDBJ whole genome shotgun (WGS) entry which is preliminary data.</text>
</comment>
<sequence length="538" mass="56996">MSNISAHGALNISFGEICDRGKVREENQDSVRNASIPLGELFIVADGIGGYQGGATASRMVVEGFYAHLASRPEGYPASNALIEACTATNAAIYDRANSGDPAFQRMGSTVVLALVQPVPNSGAEAWIGHVGDSRAYLVHNGQMHKITNDHSAVQALMNKGLITEEEARNHPDASVLTRSLGHRPEVEIEIDHILLQPGDSLLLCSDGLWGYVHDADFATVATDPSLSVQTAARLMLDQALAAGGPDNIGIEFIRIEGGAPISPALPRPIIPTTAPAGPISGAIHIPPKTSNKLRTLELIALALLLIGGSGYLVFAHQVGNWPFNSHKPVDTKSTETPTQPTANQHVKPDASSTKSSSKSSGRHSDNGHPAVNQPTAQPTSGPGSQQDDEHAGQPAARPSSDGGNHHETLPSNPPQTQPNQEQPNHFRRSVVIVGDPRNRHLPEPSGDLSGALLIIKHESRPECLALAKDHTVIYHHKSGNASSPLDQYPVLKGHLGEHSKGAKTEELTPEISQACGQQYDIVVILARTSGQDAQPSN</sequence>
<feature type="compositionally biased region" description="Polar residues" evidence="1">
    <location>
        <begin position="373"/>
        <end position="386"/>
    </location>
</feature>
<feature type="region of interest" description="Disordered" evidence="1">
    <location>
        <begin position="329"/>
        <end position="425"/>
    </location>
</feature>
<name>A0ABW1ELV2_9BACT</name>
<dbReference type="RefSeq" id="WP_263342560.1">
    <property type="nucleotide sequence ID" value="NZ_JAGSYH010000013.1"/>
</dbReference>
<evidence type="ECO:0000313" key="3">
    <source>
        <dbReference type="EMBL" id="MFC5865221.1"/>
    </source>
</evidence>
<dbReference type="InterPro" id="IPR001932">
    <property type="entry name" value="PPM-type_phosphatase-like_dom"/>
</dbReference>
<dbReference type="SUPFAM" id="SSF81606">
    <property type="entry name" value="PP2C-like"/>
    <property type="match status" value="1"/>
</dbReference>
<dbReference type="Gene3D" id="3.60.40.10">
    <property type="entry name" value="PPM-type phosphatase domain"/>
    <property type="match status" value="1"/>
</dbReference>
<feature type="domain" description="PPM-type phosphatase" evidence="2">
    <location>
        <begin position="13"/>
        <end position="256"/>
    </location>
</feature>
<dbReference type="PANTHER" id="PTHR47992">
    <property type="entry name" value="PROTEIN PHOSPHATASE"/>
    <property type="match status" value="1"/>
</dbReference>
<protein>
    <submittedName>
        <fullName evidence="3">Protein phosphatase 2C domain-containing protein</fullName>
    </submittedName>
</protein>
<dbReference type="EMBL" id="JBHSPH010000017">
    <property type="protein sequence ID" value="MFC5865221.1"/>
    <property type="molecule type" value="Genomic_DNA"/>
</dbReference>
<accession>A0ABW1ELV2</accession>
<reference evidence="4" key="1">
    <citation type="journal article" date="2019" name="Int. J. Syst. Evol. Microbiol.">
        <title>The Global Catalogue of Microorganisms (GCM) 10K type strain sequencing project: providing services to taxonomists for standard genome sequencing and annotation.</title>
        <authorList>
            <consortium name="The Broad Institute Genomics Platform"/>
            <consortium name="The Broad Institute Genome Sequencing Center for Infectious Disease"/>
            <person name="Wu L."/>
            <person name="Ma J."/>
        </authorList>
    </citation>
    <scope>NUCLEOTIDE SEQUENCE [LARGE SCALE GENOMIC DNA]</scope>
    <source>
        <strain evidence="4">JCM 4087</strain>
    </source>
</reference>
<dbReference type="Pfam" id="PF13672">
    <property type="entry name" value="PP2C_2"/>
    <property type="match status" value="1"/>
</dbReference>
<dbReference type="CDD" id="cd00143">
    <property type="entry name" value="PP2Cc"/>
    <property type="match status" value="1"/>
</dbReference>
<keyword evidence="4" id="KW-1185">Reference proteome</keyword>
<dbReference type="InterPro" id="IPR015655">
    <property type="entry name" value="PP2C"/>
</dbReference>
<proteinExistence type="predicted"/>
<dbReference type="InterPro" id="IPR036457">
    <property type="entry name" value="PPM-type-like_dom_sf"/>
</dbReference>
<evidence type="ECO:0000313" key="4">
    <source>
        <dbReference type="Proteomes" id="UP001596091"/>
    </source>
</evidence>
<evidence type="ECO:0000256" key="1">
    <source>
        <dbReference type="SAM" id="MobiDB-lite"/>
    </source>
</evidence>